<name>A0A3E2X394_9FIRM</name>
<reference evidence="1 2" key="1">
    <citation type="submission" date="2018-08" db="EMBL/GenBank/DDBJ databases">
        <title>A genome reference for cultivated species of the human gut microbiota.</title>
        <authorList>
            <person name="Zou Y."/>
            <person name="Xue W."/>
            <person name="Luo G."/>
        </authorList>
    </citation>
    <scope>NUCLEOTIDE SEQUENCE [LARGE SCALE GENOMIC DNA]</scope>
    <source>
        <strain evidence="1 2">AF19-21</strain>
    </source>
</reference>
<evidence type="ECO:0000313" key="1">
    <source>
        <dbReference type="EMBL" id="RGC35558.1"/>
    </source>
</evidence>
<proteinExistence type="predicted"/>
<organism evidence="1 2">
    <name type="scientific">Hungatella hathewayi</name>
    <dbReference type="NCBI Taxonomy" id="154046"/>
    <lineage>
        <taxon>Bacteria</taxon>
        <taxon>Bacillati</taxon>
        <taxon>Bacillota</taxon>
        <taxon>Clostridia</taxon>
        <taxon>Lachnospirales</taxon>
        <taxon>Lachnospiraceae</taxon>
        <taxon>Hungatella</taxon>
    </lineage>
</organism>
<dbReference type="GeneID" id="93336231"/>
<dbReference type="Proteomes" id="UP000261111">
    <property type="component" value="Unassembled WGS sequence"/>
</dbReference>
<dbReference type="RefSeq" id="WP_147324088.1">
    <property type="nucleotide sequence ID" value="NZ_QVIA01000001.1"/>
</dbReference>
<sequence>MNKYWYVVQNETNKTKKEYLIGFCYGNPECDESTILESMQSYCKSKAYRLALLVQAFPMLPIVNQIYPFCPTEESQECMEHVLQEISDNMQNAL</sequence>
<evidence type="ECO:0000313" key="2">
    <source>
        <dbReference type="Proteomes" id="UP000261111"/>
    </source>
</evidence>
<comment type="caution">
    <text evidence="1">The sequence shown here is derived from an EMBL/GenBank/DDBJ whole genome shotgun (WGS) entry which is preliminary data.</text>
</comment>
<accession>A0A3E2X394</accession>
<dbReference type="EMBL" id="QVIA01000001">
    <property type="protein sequence ID" value="RGC35558.1"/>
    <property type="molecule type" value="Genomic_DNA"/>
</dbReference>
<gene>
    <name evidence="1" type="ORF">DWX41_00785</name>
</gene>
<protein>
    <submittedName>
        <fullName evidence="1">Uncharacterized protein</fullName>
    </submittedName>
</protein>
<dbReference type="AlphaFoldDB" id="A0A3E2X394"/>